<evidence type="ECO:0000256" key="7">
    <source>
        <dbReference type="ARBA" id="ARBA00022777"/>
    </source>
</evidence>
<evidence type="ECO:0000313" key="14">
    <source>
        <dbReference type="EMBL" id="AUM13857.1"/>
    </source>
</evidence>
<dbReference type="PANTHER" id="PTHR43071:SF1">
    <property type="entry name" value="2-AMINO-4-HYDROXY-6-HYDROXYMETHYLDIHYDROPTERIDINE PYROPHOSPHOKINASE"/>
    <property type="match status" value="1"/>
</dbReference>
<evidence type="ECO:0000256" key="12">
    <source>
        <dbReference type="ARBA" id="ARBA00033413"/>
    </source>
</evidence>
<feature type="domain" description="7,8-dihydro-6-hydroxymethylpterin-pyrophosphokinase" evidence="13">
    <location>
        <begin position="5"/>
        <end position="133"/>
    </location>
</feature>
<reference evidence="15" key="1">
    <citation type="submission" date="2017-08" db="EMBL/GenBank/DDBJ databases">
        <title>Direct submision.</title>
        <authorList>
            <person name="Kim S.-J."/>
            <person name="Rhee S.-K."/>
        </authorList>
    </citation>
    <scope>NUCLEOTIDE SEQUENCE [LARGE SCALE GENOMIC DNA]</scope>
    <source>
        <strain evidence="15">GI5</strain>
    </source>
</reference>
<dbReference type="EC" id="2.7.6.3" evidence="3"/>
<sequence length="166" mass="18047">MNKVYIGLGSNLKTPAQQLRQAIASIRLIPNMQLIAVSPFYGSSAVGPGQQPDYVNAAALLHTTLDAHSVLDELQAIEQGQGRIRGPEQWVPRTLDLDILLFNNDVISTQRLQVPHPRARERNFVLQPLLDLNAALLLPDGTSVAALLAATSKQGLWPLPDDTTEA</sequence>
<keyword evidence="5" id="KW-0808">Transferase</keyword>
<comment type="function">
    <text evidence="10">Catalyzes the transfer of pyrophosphate from adenosine triphosphate (ATP) to 6-hydroxymethyl-7,8-dihydropterin, an enzymatic step in folate biosynthesis pathway.</text>
</comment>
<evidence type="ECO:0000256" key="5">
    <source>
        <dbReference type="ARBA" id="ARBA00022679"/>
    </source>
</evidence>
<evidence type="ECO:0000256" key="10">
    <source>
        <dbReference type="ARBA" id="ARBA00029409"/>
    </source>
</evidence>
<dbReference type="InterPro" id="IPR000550">
    <property type="entry name" value="Hppk"/>
</dbReference>
<dbReference type="GO" id="GO:0046654">
    <property type="term" value="P:tetrahydrofolate biosynthetic process"/>
    <property type="evidence" value="ECO:0007669"/>
    <property type="project" value="UniProtKB-UniPathway"/>
</dbReference>
<dbReference type="OrthoDB" id="9808041at2"/>
<evidence type="ECO:0000256" key="3">
    <source>
        <dbReference type="ARBA" id="ARBA00013253"/>
    </source>
</evidence>
<dbReference type="CDD" id="cd00483">
    <property type="entry name" value="HPPK"/>
    <property type="match status" value="1"/>
</dbReference>
<dbReference type="RefSeq" id="WP_101895232.1">
    <property type="nucleotide sequence ID" value="NZ_CP022684.1"/>
</dbReference>
<gene>
    <name evidence="14" type="primary">folK</name>
    <name evidence="14" type="ORF">Kalk_16100</name>
</gene>
<comment type="pathway">
    <text evidence="1">Cofactor biosynthesis; tetrahydrofolate biosynthesis; 2-amino-4-hydroxy-6-hydroxymethyl-7,8-dihydropteridine diphosphate from 7,8-dihydroneopterin triphosphate: step 4/4.</text>
</comment>
<evidence type="ECO:0000256" key="8">
    <source>
        <dbReference type="ARBA" id="ARBA00022840"/>
    </source>
</evidence>
<dbReference type="PANTHER" id="PTHR43071">
    <property type="entry name" value="2-AMINO-4-HYDROXY-6-HYDROXYMETHYLDIHYDROPTERIDINE PYROPHOSPHOKINASE"/>
    <property type="match status" value="1"/>
</dbReference>
<dbReference type="GO" id="GO:0046656">
    <property type="term" value="P:folic acid biosynthetic process"/>
    <property type="evidence" value="ECO:0007669"/>
    <property type="project" value="UniProtKB-KW"/>
</dbReference>
<dbReference type="InterPro" id="IPR035907">
    <property type="entry name" value="Hppk_sf"/>
</dbReference>
<dbReference type="NCBIfam" id="TIGR01498">
    <property type="entry name" value="folK"/>
    <property type="match status" value="1"/>
</dbReference>
<organism evidence="14 15">
    <name type="scientific">Ketobacter alkanivorans</name>
    <dbReference type="NCBI Taxonomy" id="1917421"/>
    <lineage>
        <taxon>Bacteria</taxon>
        <taxon>Pseudomonadati</taxon>
        <taxon>Pseudomonadota</taxon>
        <taxon>Gammaproteobacteria</taxon>
        <taxon>Pseudomonadales</taxon>
        <taxon>Ketobacteraceae</taxon>
        <taxon>Ketobacter</taxon>
    </lineage>
</organism>
<dbReference type="GO" id="GO:0005524">
    <property type="term" value="F:ATP binding"/>
    <property type="evidence" value="ECO:0007669"/>
    <property type="project" value="UniProtKB-KW"/>
</dbReference>
<accession>A0A2K9LNP6</accession>
<name>A0A2K9LNP6_9GAMM</name>
<dbReference type="EMBL" id="CP022684">
    <property type="protein sequence ID" value="AUM13857.1"/>
    <property type="molecule type" value="Genomic_DNA"/>
</dbReference>
<dbReference type="KEGG" id="kak:Kalk_16100"/>
<proteinExistence type="inferred from homology"/>
<keyword evidence="9" id="KW-0289">Folate biosynthesis</keyword>
<dbReference type="UniPathway" id="UPA00077">
    <property type="reaction ID" value="UER00155"/>
</dbReference>
<dbReference type="AlphaFoldDB" id="A0A2K9LNP6"/>
<dbReference type="GO" id="GO:0016301">
    <property type="term" value="F:kinase activity"/>
    <property type="evidence" value="ECO:0007669"/>
    <property type="project" value="UniProtKB-KW"/>
</dbReference>
<evidence type="ECO:0000259" key="13">
    <source>
        <dbReference type="Pfam" id="PF01288"/>
    </source>
</evidence>
<evidence type="ECO:0000256" key="2">
    <source>
        <dbReference type="ARBA" id="ARBA00005810"/>
    </source>
</evidence>
<keyword evidence="8" id="KW-0067">ATP-binding</keyword>
<evidence type="ECO:0000313" key="15">
    <source>
        <dbReference type="Proteomes" id="UP000235116"/>
    </source>
</evidence>
<evidence type="ECO:0000256" key="1">
    <source>
        <dbReference type="ARBA" id="ARBA00005051"/>
    </source>
</evidence>
<keyword evidence="7 14" id="KW-0418">Kinase</keyword>
<dbReference type="GO" id="GO:0003848">
    <property type="term" value="F:2-amino-4-hydroxy-6-hydroxymethyldihydropteridine diphosphokinase activity"/>
    <property type="evidence" value="ECO:0007669"/>
    <property type="project" value="UniProtKB-EC"/>
</dbReference>
<dbReference type="Gene3D" id="3.30.70.560">
    <property type="entry name" value="7,8-Dihydro-6-hydroxymethylpterin-pyrophosphokinase HPPK"/>
    <property type="match status" value="1"/>
</dbReference>
<dbReference type="Proteomes" id="UP000235116">
    <property type="component" value="Chromosome"/>
</dbReference>
<protein>
    <recommendedName>
        <fullName evidence="4">2-amino-4-hydroxy-6-hydroxymethyldihydropteridine pyrophosphokinase</fullName>
        <ecNumber evidence="3">2.7.6.3</ecNumber>
    </recommendedName>
    <alternativeName>
        <fullName evidence="11">6-hydroxymethyl-7,8-dihydropterin pyrophosphokinase</fullName>
    </alternativeName>
    <alternativeName>
        <fullName evidence="12">7,8-dihydro-6-hydroxymethylpterin-pyrophosphokinase</fullName>
    </alternativeName>
</protein>
<keyword evidence="6" id="KW-0547">Nucleotide-binding</keyword>
<evidence type="ECO:0000256" key="4">
    <source>
        <dbReference type="ARBA" id="ARBA00016218"/>
    </source>
</evidence>
<comment type="similarity">
    <text evidence="2">Belongs to the HPPK family.</text>
</comment>
<evidence type="ECO:0000256" key="9">
    <source>
        <dbReference type="ARBA" id="ARBA00022909"/>
    </source>
</evidence>
<keyword evidence="15" id="KW-1185">Reference proteome</keyword>
<dbReference type="SUPFAM" id="SSF55083">
    <property type="entry name" value="6-hydroxymethyl-7,8-dihydropterin pyrophosphokinase, HPPK"/>
    <property type="match status" value="1"/>
</dbReference>
<dbReference type="Pfam" id="PF01288">
    <property type="entry name" value="HPPK"/>
    <property type="match status" value="1"/>
</dbReference>
<evidence type="ECO:0000256" key="11">
    <source>
        <dbReference type="ARBA" id="ARBA00029766"/>
    </source>
</evidence>
<evidence type="ECO:0000256" key="6">
    <source>
        <dbReference type="ARBA" id="ARBA00022741"/>
    </source>
</evidence>